<proteinExistence type="predicted"/>
<dbReference type="AlphaFoldDB" id="A0A1U7PX24"/>
<dbReference type="RefSeq" id="WP_076783244.1">
    <property type="nucleotide sequence ID" value="NZ_FTPU01000016.1"/>
</dbReference>
<keyword evidence="1" id="KW-1133">Transmembrane helix</keyword>
<dbReference type="OrthoDB" id="1424730at2"/>
<feature type="transmembrane region" description="Helical" evidence="1">
    <location>
        <begin position="129"/>
        <end position="147"/>
    </location>
</feature>
<gene>
    <name evidence="2" type="ORF">SAMN05660493_01760</name>
</gene>
<dbReference type="EMBL" id="FTPU01000016">
    <property type="protein sequence ID" value="SIT97054.1"/>
    <property type="molecule type" value="Genomic_DNA"/>
</dbReference>
<organism evidence="2 3">
    <name type="scientific">Epilithonimonas bovis DSM 19482</name>
    <dbReference type="NCBI Taxonomy" id="1121284"/>
    <lineage>
        <taxon>Bacteria</taxon>
        <taxon>Pseudomonadati</taxon>
        <taxon>Bacteroidota</taxon>
        <taxon>Flavobacteriia</taxon>
        <taxon>Flavobacteriales</taxon>
        <taxon>Weeksellaceae</taxon>
        <taxon>Chryseobacterium group</taxon>
        <taxon>Epilithonimonas</taxon>
    </lineage>
</organism>
<name>A0A1U7PX24_9FLAO</name>
<feature type="transmembrane region" description="Helical" evidence="1">
    <location>
        <begin position="311"/>
        <end position="329"/>
    </location>
</feature>
<feature type="transmembrane region" description="Helical" evidence="1">
    <location>
        <begin position="173"/>
        <end position="197"/>
    </location>
</feature>
<dbReference type="STRING" id="1121284.SAMN05660493_01760"/>
<dbReference type="Proteomes" id="UP000187261">
    <property type="component" value="Unassembled WGS sequence"/>
</dbReference>
<keyword evidence="3" id="KW-1185">Reference proteome</keyword>
<dbReference type="Pfam" id="PF14897">
    <property type="entry name" value="EpsG"/>
    <property type="match status" value="1"/>
</dbReference>
<protein>
    <submittedName>
        <fullName evidence="2">EpsG family protein</fullName>
    </submittedName>
</protein>
<feature type="transmembrane region" description="Helical" evidence="1">
    <location>
        <begin position="209"/>
        <end position="235"/>
    </location>
</feature>
<accession>A0A1U7PX24</accession>
<sequence length="374" mass="43473">MTILHPAFTILFAIMIMFSFNEVYRDQPKKSALPIWIIAVIMIALTGFRDYVGADYPVYKSMYAIYFPSLDFSQLVDKMLFRQSNLDIEWMYVMLNKFVFMFGGPFQTFTLVSVCISIGIKLWTYQKDSAYPAFSAVLFFFPSFFIADNGHMRQALGMTMCILSYQFIKERKLIWYLLTIYIAYGFHKSAIIFLPAYWLVLVPLTSAQIFYLIVTSIILSPFHVYDLFGGFLGSLNLQDVSNGYNGYIDSEDKASSFMDGVMILNSFVLIAYNKQASSKIWYYEYMRNIIVVGVCLYFIFRDNPVFSTRLVGVYISFSPIVIANVVASLEGNKKRFWHLFFVAFMVFYYFVFANFQGAKGRFTPDTYHNVLWDF</sequence>
<feature type="transmembrane region" description="Helical" evidence="1">
    <location>
        <begin position="31"/>
        <end position="49"/>
    </location>
</feature>
<keyword evidence="1" id="KW-0812">Transmembrane</keyword>
<evidence type="ECO:0000313" key="2">
    <source>
        <dbReference type="EMBL" id="SIT97054.1"/>
    </source>
</evidence>
<feature type="transmembrane region" description="Helical" evidence="1">
    <location>
        <begin position="98"/>
        <end position="123"/>
    </location>
</feature>
<feature type="transmembrane region" description="Helical" evidence="1">
    <location>
        <begin position="335"/>
        <end position="352"/>
    </location>
</feature>
<feature type="transmembrane region" description="Helical" evidence="1">
    <location>
        <begin position="6"/>
        <end position="24"/>
    </location>
</feature>
<feature type="transmembrane region" description="Helical" evidence="1">
    <location>
        <begin position="280"/>
        <end position="299"/>
    </location>
</feature>
<evidence type="ECO:0000256" key="1">
    <source>
        <dbReference type="SAM" id="Phobius"/>
    </source>
</evidence>
<keyword evidence="1" id="KW-0472">Membrane</keyword>
<evidence type="ECO:0000313" key="3">
    <source>
        <dbReference type="Proteomes" id="UP000187261"/>
    </source>
</evidence>
<dbReference type="InterPro" id="IPR049458">
    <property type="entry name" value="EpsG-like"/>
</dbReference>
<reference evidence="3" key="1">
    <citation type="submission" date="2016-10" db="EMBL/GenBank/DDBJ databases">
        <authorList>
            <person name="Varghese N."/>
            <person name="Submissions S."/>
        </authorList>
    </citation>
    <scope>NUCLEOTIDE SEQUENCE [LARGE SCALE GENOMIC DNA]</scope>
    <source>
        <strain evidence="3">DSM 19482</strain>
    </source>
</reference>